<dbReference type="RefSeq" id="XP_008077945.1">
    <property type="nucleotide sequence ID" value="XM_008079754.1"/>
</dbReference>
<evidence type="ECO:0000256" key="2">
    <source>
        <dbReference type="SAM" id="Phobius"/>
    </source>
</evidence>
<dbReference type="OMA" id="ERMNVTP"/>
<keyword evidence="4" id="KW-1185">Reference proteome</keyword>
<dbReference type="GeneID" id="19469699"/>
<accession>S3E9H6</accession>
<feature type="compositionally biased region" description="Acidic residues" evidence="1">
    <location>
        <begin position="788"/>
        <end position="798"/>
    </location>
</feature>
<dbReference type="KEGG" id="glz:GLAREA_10653"/>
<dbReference type="PANTHER" id="PTHR22696:SF1">
    <property type="entry name" value="E3 UBIQUITIN-PROTEIN LIGASE RNF26"/>
    <property type="match status" value="1"/>
</dbReference>
<gene>
    <name evidence="3" type="ORF">GLAREA_10653</name>
</gene>
<dbReference type="GO" id="GO:0006511">
    <property type="term" value="P:ubiquitin-dependent protein catabolic process"/>
    <property type="evidence" value="ECO:0007669"/>
    <property type="project" value="TreeGrafter"/>
</dbReference>
<organism evidence="3 4">
    <name type="scientific">Glarea lozoyensis (strain ATCC 20868 / MF5171)</name>
    <dbReference type="NCBI Taxonomy" id="1116229"/>
    <lineage>
        <taxon>Eukaryota</taxon>
        <taxon>Fungi</taxon>
        <taxon>Dikarya</taxon>
        <taxon>Ascomycota</taxon>
        <taxon>Pezizomycotina</taxon>
        <taxon>Leotiomycetes</taxon>
        <taxon>Helotiales</taxon>
        <taxon>Helotiaceae</taxon>
        <taxon>Glarea</taxon>
    </lineage>
</organism>
<evidence type="ECO:0000313" key="4">
    <source>
        <dbReference type="Proteomes" id="UP000016922"/>
    </source>
</evidence>
<dbReference type="GO" id="GO:0061630">
    <property type="term" value="F:ubiquitin protein ligase activity"/>
    <property type="evidence" value="ECO:0007669"/>
    <property type="project" value="TreeGrafter"/>
</dbReference>
<proteinExistence type="predicted"/>
<keyword evidence="2" id="KW-0472">Membrane</keyword>
<feature type="transmembrane region" description="Helical" evidence="2">
    <location>
        <begin position="400"/>
        <end position="418"/>
    </location>
</feature>
<sequence>MAATILDNTARFGLGSWTANWTAFNATQYIPSAKDLALAGPRMFMKLGSYLPVSEAVDNLFGVRIGERFIPEATGAGAGIVEAVTTAAASARDVAQTATEILVEVDEETIGIASKFSMEGARSLGNVFGYLTSKWAVLCFFIALVLNRSAIFASSRRPSVFFPWKIRLLIRITPIILLLFECRALLQSIQCQTSPDFAMLRWGNASKHSDLMFNQNGGFLHTISSTILFRSTDEDSCLAVNMIPPVYTKEESKSMEESEKPRVVLTGSLSRLWPLFQTFCLSQVVETISCAVQGRLVLAETGMTIFEHSLAFAEADAAIGNQLGFGSFGGTKIAKTWANSSSTSSSDFQEIAITRKMIMQRVNTAPEVLLVAFLSGMNHLTSHILAIFNMQGRLRLLNTGFWGLAFMASIVWGLWTFSLDDLSAQSLLRFPTVCIVGFIPHVAVLCGIICCMAIYGVALVLSALAPPPSNRIPGLDPDDEDALPEPGFLDRLKNAHENMQASVPLSSIRVSMHMDFYTALLKTGFSIMTMAAEAVYLNESRGVNIKERTWLEDDRLREIETIGAHWLGPNFRLRDPDAEFSDNVGLVAAKDQPMDLLRESSSGYAREITAQKRGGVLKGHERPIRDGVGATERSGRWIMALEFFLGINRLMLGWWASITLRLMERAGIDYRPRFLVWLTQRPKEKVNKDKRADSTDPESLNFWLLSLDGELTLPKDDHVDVEAEMRNRIRTSDGSWNDAQEEQLGSQLYKWWLSGGWWGADDNSGEFKSEIENDDDTTSVVSFATTTDNDEQEWESEQDGQRTPTQGSPQFSREGTPFTDTPLNSADLARLLSPQTPEQRAEAQTLAAHLSSNNIVTRSRYRAIVQRERAKVLTSTLHRPANLPAASPIPGLEAHLAWAKVVRIVLFVSPTPEASLFGHVDA</sequence>
<dbReference type="OrthoDB" id="66726at2759"/>
<protein>
    <submittedName>
        <fullName evidence="3">Uncharacterized protein</fullName>
    </submittedName>
</protein>
<feature type="transmembrane region" description="Helical" evidence="2">
    <location>
        <begin position="368"/>
        <end position="388"/>
    </location>
</feature>
<feature type="transmembrane region" description="Helical" evidence="2">
    <location>
        <begin position="127"/>
        <end position="147"/>
    </location>
</feature>
<feature type="region of interest" description="Disordered" evidence="1">
    <location>
        <begin position="786"/>
        <end position="824"/>
    </location>
</feature>
<feature type="transmembrane region" description="Helical" evidence="2">
    <location>
        <begin position="438"/>
        <end position="461"/>
    </location>
</feature>
<keyword evidence="2" id="KW-1133">Transmembrane helix</keyword>
<reference evidence="3 4" key="1">
    <citation type="journal article" date="2013" name="BMC Genomics">
        <title>Genomics-driven discovery of the pneumocandin biosynthetic gene cluster in the fungus Glarea lozoyensis.</title>
        <authorList>
            <person name="Chen L."/>
            <person name="Yue Q."/>
            <person name="Zhang X."/>
            <person name="Xiang M."/>
            <person name="Wang C."/>
            <person name="Li S."/>
            <person name="Che Y."/>
            <person name="Ortiz-Lopez F.J."/>
            <person name="Bills G.F."/>
            <person name="Liu X."/>
            <person name="An Z."/>
        </authorList>
    </citation>
    <scope>NUCLEOTIDE SEQUENCE [LARGE SCALE GENOMIC DNA]</scope>
    <source>
        <strain evidence="4">ATCC 20868 / MF5171</strain>
    </source>
</reference>
<dbReference type="HOGENOM" id="CLU_006057_0_0_1"/>
<dbReference type="AlphaFoldDB" id="S3E9H6"/>
<keyword evidence="2" id="KW-0812">Transmembrane</keyword>
<evidence type="ECO:0000256" key="1">
    <source>
        <dbReference type="SAM" id="MobiDB-lite"/>
    </source>
</evidence>
<dbReference type="Proteomes" id="UP000016922">
    <property type="component" value="Unassembled WGS sequence"/>
</dbReference>
<dbReference type="EMBL" id="KE145355">
    <property type="protein sequence ID" value="EPE34958.1"/>
    <property type="molecule type" value="Genomic_DNA"/>
</dbReference>
<name>S3E9H6_GLAL2</name>
<dbReference type="GO" id="GO:0016567">
    <property type="term" value="P:protein ubiquitination"/>
    <property type="evidence" value="ECO:0007669"/>
    <property type="project" value="TreeGrafter"/>
</dbReference>
<dbReference type="PANTHER" id="PTHR22696">
    <property type="entry name" value="E3 UBIQUITIN-PROTEIN LIGASE RNF26"/>
    <property type="match status" value="1"/>
</dbReference>
<feature type="transmembrane region" description="Helical" evidence="2">
    <location>
        <begin position="168"/>
        <end position="186"/>
    </location>
</feature>
<feature type="compositionally biased region" description="Polar residues" evidence="1">
    <location>
        <begin position="801"/>
        <end position="824"/>
    </location>
</feature>
<dbReference type="eggNOG" id="ENOG502S2K4">
    <property type="taxonomic scope" value="Eukaryota"/>
</dbReference>
<evidence type="ECO:0000313" key="3">
    <source>
        <dbReference type="EMBL" id="EPE34958.1"/>
    </source>
</evidence>